<gene>
    <name evidence="2" type="ORF">BC351_04705</name>
</gene>
<comment type="caution">
    <text evidence="2">The sequence shown here is derived from an EMBL/GenBank/DDBJ whole genome shotgun (WGS) entry which is preliminary data.</text>
</comment>
<dbReference type="InterPro" id="IPR007361">
    <property type="entry name" value="DUF427"/>
</dbReference>
<dbReference type="Gene3D" id="2.170.150.40">
    <property type="entry name" value="Domain of unknown function (DUF427)"/>
    <property type="match status" value="2"/>
</dbReference>
<accession>A0A1V4HLK4</accession>
<evidence type="ECO:0000313" key="3">
    <source>
        <dbReference type="Proteomes" id="UP000190626"/>
    </source>
</evidence>
<dbReference type="Pfam" id="PF04248">
    <property type="entry name" value="NTP_transf_9"/>
    <property type="match status" value="2"/>
</dbReference>
<proteinExistence type="predicted"/>
<dbReference type="AlphaFoldDB" id="A0A1V4HLK4"/>
<dbReference type="InterPro" id="IPR038694">
    <property type="entry name" value="DUF427_sf"/>
</dbReference>
<reference evidence="3" key="1">
    <citation type="submission" date="2016-07" db="EMBL/GenBank/DDBJ databases">
        <authorList>
            <person name="Florea S."/>
            <person name="Webb J.S."/>
            <person name="Jaromczyk J."/>
            <person name="Schardl C.L."/>
        </authorList>
    </citation>
    <scope>NUCLEOTIDE SEQUENCE [LARGE SCALE GENOMIC DNA]</scope>
    <source>
        <strain evidence="3">CY1</strain>
    </source>
</reference>
<dbReference type="PANTHER" id="PTHR34310:SF9">
    <property type="entry name" value="BLR5716 PROTEIN"/>
    <property type="match status" value="1"/>
</dbReference>
<organism evidence="2 3">
    <name type="scientific">Paenibacillus ferrarius</name>
    <dbReference type="NCBI Taxonomy" id="1469647"/>
    <lineage>
        <taxon>Bacteria</taxon>
        <taxon>Bacillati</taxon>
        <taxon>Bacillota</taxon>
        <taxon>Bacilli</taxon>
        <taxon>Bacillales</taxon>
        <taxon>Paenibacillaceae</taxon>
        <taxon>Paenibacillus</taxon>
    </lineage>
</organism>
<feature type="domain" description="DUF427" evidence="1">
    <location>
        <begin position="144"/>
        <end position="236"/>
    </location>
</feature>
<sequence length="264" mass="30472">MRDGDRTGWQIRAEVSPRWIRVQFAGVTVADSKKVLIVTETGKLPVYYFPKEDVRTDLLTPSVHTEEHANKGEALYWHIQIGDTIIERAAWSYARPSAETEFLNDYFSFVWKKAEAWYEEEEEIFVHARDPYSRVDAIPSSRHIQVYIGGELVADSRRPVVLYETGLTPRYYLPKEDIRLDLLSPSDSLTRCPYKGIASYWSAALGGKTYKDVVWSYAQPLPEVHEIAGLLSFYNEEVDALYIDGEQWLLQEKDRLPYKSIAPQ</sequence>
<evidence type="ECO:0000259" key="1">
    <source>
        <dbReference type="Pfam" id="PF04248"/>
    </source>
</evidence>
<name>A0A1V4HLK4_9BACL</name>
<protein>
    <recommendedName>
        <fullName evidence="1">DUF427 domain-containing protein</fullName>
    </recommendedName>
</protein>
<dbReference type="STRING" id="1469647.BC351_04705"/>
<feature type="domain" description="DUF427" evidence="1">
    <location>
        <begin position="20"/>
        <end position="111"/>
    </location>
</feature>
<evidence type="ECO:0000313" key="2">
    <source>
        <dbReference type="EMBL" id="OPH57909.1"/>
    </source>
</evidence>
<keyword evidence="3" id="KW-1185">Reference proteome</keyword>
<dbReference type="PANTHER" id="PTHR34310">
    <property type="entry name" value="DUF427 DOMAIN PROTEIN (AFU_ORTHOLOGUE AFUA_3G02220)"/>
    <property type="match status" value="1"/>
</dbReference>
<dbReference type="Proteomes" id="UP000190626">
    <property type="component" value="Unassembled WGS sequence"/>
</dbReference>
<dbReference type="EMBL" id="MBTG01000012">
    <property type="protein sequence ID" value="OPH57909.1"/>
    <property type="molecule type" value="Genomic_DNA"/>
</dbReference>